<dbReference type="InterPro" id="IPR016155">
    <property type="entry name" value="Mopterin_synth/thiamin_S_b"/>
</dbReference>
<dbReference type="CDD" id="cd17040">
    <property type="entry name" value="Ubl_MoaD_like"/>
    <property type="match status" value="1"/>
</dbReference>
<dbReference type="GO" id="GO:0000166">
    <property type="term" value="F:nucleotide binding"/>
    <property type="evidence" value="ECO:0007669"/>
    <property type="project" value="UniProtKB-KW"/>
</dbReference>
<dbReference type="OrthoDB" id="98357at2157"/>
<dbReference type="EMBL" id="CP001687">
    <property type="protein sequence ID" value="ACV10206.1"/>
    <property type="molecule type" value="Genomic_DNA"/>
</dbReference>
<evidence type="ECO:0000313" key="3">
    <source>
        <dbReference type="Proteomes" id="UP000002071"/>
    </source>
</evidence>
<dbReference type="GO" id="GO:0006777">
    <property type="term" value="P:Mo-molybdopterin cofactor biosynthetic process"/>
    <property type="evidence" value="ECO:0007669"/>
    <property type="project" value="InterPro"/>
</dbReference>
<dbReference type="SUPFAM" id="SSF54285">
    <property type="entry name" value="MoaD/ThiS"/>
    <property type="match status" value="1"/>
</dbReference>
<dbReference type="HOGENOM" id="CLU_114601_1_2_2"/>
<dbReference type="NCBIfam" id="TIGR01687">
    <property type="entry name" value="moaD_arch"/>
    <property type="match status" value="1"/>
</dbReference>
<dbReference type="InterPro" id="IPR010038">
    <property type="entry name" value="MoaD_arc-typ"/>
</dbReference>
<dbReference type="eggNOG" id="arCOG00536">
    <property type="taxonomic scope" value="Archaea"/>
</dbReference>
<dbReference type="KEGG" id="hut:Huta_0016"/>
<dbReference type="InterPro" id="IPR054834">
    <property type="entry name" value="SAMP1_3"/>
</dbReference>
<dbReference type="RefSeq" id="WP_012795083.1">
    <property type="nucleotide sequence ID" value="NC_013158.1"/>
</dbReference>
<dbReference type="Gene3D" id="3.10.20.30">
    <property type="match status" value="1"/>
</dbReference>
<keyword evidence="1" id="KW-0547">Nucleotide-binding</keyword>
<organism evidence="2 3">
    <name type="scientific">Halorhabdus utahensis (strain DSM 12940 / JCM 11049 / AX-2)</name>
    <dbReference type="NCBI Taxonomy" id="519442"/>
    <lineage>
        <taxon>Archaea</taxon>
        <taxon>Methanobacteriati</taxon>
        <taxon>Methanobacteriota</taxon>
        <taxon>Stenosarchaea group</taxon>
        <taxon>Halobacteria</taxon>
        <taxon>Halobacteriales</taxon>
        <taxon>Haloarculaceae</taxon>
        <taxon>Halorhabdus</taxon>
    </lineage>
</organism>
<reference evidence="2 3" key="1">
    <citation type="journal article" date="2009" name="Stand. Genomic Sci.">
        <title>Complete genome sequence of Halorhabdus utahensis type strain (AX-2).</title>
        <authorList>
            <person name="Anderson I."/>
            <person name="Tindall B.J."/>
            <person name="Pomrenke H."/>
            <person name="Goker M."/>
            <person name="Lapidus A."/>
            <person name="Nolan M."/>
            <person name="Copeland A."/>
            <person name="Glavina Del Rio T."/>
            <person name="Chen F."/>
            <person name="Tice H."/>
            <person name="Cheng J.F."/>
            <person name="Lucas S."/>
            <person name="Chertkov O."/>
            <person name="Bruce D."/>
            <person name="Brettin T."/>
            <person name="Detter J.C."/>
            <person name="Han C."/>
            <person name="Goodwin L."/>
            <person name="Land M."/>
            <person name="Hauser L."/>
            <person name="Chang Y.J."/>
            <person name="Jeffries C.D."/>
            <person name="Pitluck S."/>
            <person name="Pati A."/>
            <person name="Mavromatis K."/>
            <person name="Ivanova N."/>
            <person name="Ovchinnikova G."/>
            <person name="Chen A."/>
            <person name="Palaniappan K."/>
            <person name="Chain P."/>
            <person name="Rohde M."/>
            <person name="Bristow J."/>
            <person name="Eisen J.A."/>
            <person name="Markowitz V."/>
            <person name="Hugenholtz P."/>
            <person name="Kyrpides N.C."/>
            <person name="Klenk H.P."/>
        </authorList>
    </citation>
    <scope>NUCLEOTIDE SEQUENCE [LARGE SCALE GENOMIC DNA]</scope>
    <source>
        <strain evidence="3">DSM 12940 / JCM 11049 / AX-2</strain>
    </source>
</reference>
<protein>
    <submittedName>
        <fullName evidence="2">MoaD family protein</fullName>
    </submittedName>
</protein>
<dbReference type="AlphaFoldDB" id="C7NNH8"/>
<dbReference type="InterPro" id="IPR012675">
    <property type="entry name" value="Beta-grasp_dom_sf"/>
</dbReference>
<dbReference type="PANTHER" id="PTHR33359">
    <property type="entry name" value="MOLYBDOPTERIN SYNTHASE SULFUR CARRIER SUBUNIT"/>
    <property type="match status" value="1"/>
</dbReference>
<gene>
    <name evidence="2" type="ordered locus">Huta_0016</name>
</gene>
<dbReference type="GeneID" id="8382276"/>
<keyword evidence="3" id="KW-1185">Reference proteome</keyword>
<dbReference type="STRING" id="519442.Huta_0016"/>
<dbReference type="InterPro" id="IPR044672">
    <property type="entry name" value="MOCS2A"/>
</dbReference>
<dbReference type="Pfam" id="PF02597">
    <property type="entry name" value="ThiS"/>
    <property type="match status" value="1"/>
</dbReference>
<evidence type="ECO:0000313" key="2">
    <source>
        <dbReference type="EMBL" id="ACV10206.1"/>
    </source>
</evidence>
<sequence>MDVSWKLFATLREAAGQAEVQVAVGTDGTVADALEELLEEYPTLETDALDGNELRAHISVVHNGVRIDEPLASDRELADGDELALLPPLSGG</sequence>
<evidence type="ECO:0000256" key="1">
    <source>
        <dbReference type="ARBA" id="ARBA00022741"/>
    </source>
</evidence>
<dbReference type="NCBIfam" id="NF041918">
    <property type="entry name" value="SAMP1"/>
    <property type="match status" value="1"/>
</dbReference>
<dbReference type="Proteomes" id="UP000002071">
    <property type="component" value="Chromosome"/>
</dbReference>
<dbReference type="InterPro" id="IPR003749">
    <property type="entry name" value="ThiS/MoaD-like"/>
</dbReference>
<dbReference type="PANTHER" id="PTHR33359:SF1">
    <property type="entry name" value="MOLYBDOPTERIN SYNTHASE SULFUR CARRIER SUBUNIT"/>
    <property type="match status" value="1"/>
</dbReference>
<name>C7NNH8_HALUD</name>
<dbReference type="GO" id="GO:1990133">
    <property type="term" value="C:molybdopterin adenylyltransferase complex"/>
    <property type="evidence" value="ECO:0007669"/>
    <property type="project" value="TreeGrafter"/>
</dbReference>
<proteinExistence type="predicted"/>
<accession>C7NNH8</accession>